<feature type="transmembrane region" description="Helical" evidence="1">
    <location>
        <begin position="54"/>
        <end position="78"/>
    </location>
</feature>
<reference evidence="2" key="1">
    <citation type="submission" date="2023-07" db="EMBL/GenBank/DDBJ databases">
        <title>Black Yeasts Isolated from many extreme environments.</title>
        <authorList>
            <person name="Coleine C."/>
            <person name="Stajich J.E."/>
            <person name="Selbmann L."/>
        </authorList>
    </citation>
    <scope>NUCLEOTIDE SEQUENCE</scope>
    <source>
        <strain evidence="2">CCFEE 5485</strain>
    </source>
</reference>
<evidence type="ECO:0000313" key="3">
    <source>
        <dbReference type="Proteomes" id="UP001274830"/>
    </source>
</evidence>
<keyword evidence="1" id="KW-0812">Transmembrane</keyword>
<sequence>MLMCKEFSQYAALGDNDVAKESARTAANDRQPLRVSEPIKGSEQVGNWQLSLPWAYAIPFTAAMVLLHEFVSQAIFAVRVGSYNLDGEPRSYNSGCGWSIKGIIASVVIGGAMIAALGALAIFGRLKRGAPTVGSCSVALAAACHARPEDAGAELKMVSFGMVEEIQIDGKSLGRVGFGSKDVRALRDGNEYL</sequence>
<dbReference type="EMBL" id="JAUTXT010000020">
    <property type="protein sequence ID" value="KAK3674368.1"/>
    <property type="molecule type" value="Genomic_DNA"/>
</dbReference>
<organism evidence="2 3">
    <name type="scientific">Recurvomyces mirabilis</name>
    <dbReference type="NCBI Taxonomy" id="574656"/>
    <lineage>
        <taxon>Eukaryota</taxon>
        <taxon>Fungi</taxon>
        <taxon>Dikarya</taxon>
        <taxon>Ascomycota</taxon>
        <taxon>Pezizomycotina</taxon>
        <taxon>Dothideomycetes</taxon>
        <taxon>Dothideomycetidae</taxon>
        <taxon>Mycosphaerellales</taxon>
        <taxon>Teratosphaeriaceae</taxon>
        <taxon>Recurvomyces</taxon>
    </lineage>
</organism>
<keyword evidence="1" id="KW-0472">Membrane</keyword>
<dbReference type="PANTHER" id="PTHR35395">
    <property type="entry name" value="DUF6536 DOMAIN-CONTAINING PROTEIN"/>
    <property type="match status" value="1"/>
</dbReference>
<dbReference type="Proteomes" id="UP001274830">
    <property type="component" value="Unassembled WGS sequence"/>
</dbReference>
<name>A0AAE0WME5_9PEZI</name>
<proteinExistence type="predicted"/>
<gene>
    <name evidence="2" type="ORF">LTR78_005837</name>
</gene>
<dbReference type="AlphaFoldDB" id="A0AAE0WME5"/>
<evidence type="ECO:0000256" key="1">
    <source>
        <dbReference type="SAM" id="Phobius"/>
    </source>
</evidence>
<keyword evidence="3" id="KW-1185">Reference proteome</keyword>
<accession>A0AAE0WME5</accession>
<comment type="caution">
    <text evidence="2">The sequence shown here is derived from an EMBL/GenBank/DDBJ whole genome shotgun (WGS) entry which is preliminary data.</text>
</comment>
<keyword evidence="1" id="KW-1133">Transmembrane helix</keyword>
<dbReference type="PANTHER" id="PTHR35395:SF1">
    <property type="entry name" value="DUF6536 DOMAIN-CONTAINING PROTEIN"/>
    <property type="match status" value="1"/>
</dbReference>
<feature type="transmembrane region" description="Helical" evidence="1">
    <location>
        <begin position="98"/>
        <end position="123"/>
    </location>
</feature>
<protein>
    <submittedName>
        <fullName evidence="2">Uncharacterized protein</fullName>
    </submittedName>
</protein>
<evidence type="ECO:0000313" key="2">
    <source>
        <dbReference type="EMBL" id="KAK3674368.1"/>
    </source>
</evidence>